<dbReference type="Pfam" id="PF01484">
    <property type="entry name" value="Col_cuticle_N"/>
    <property type="match status" value="1"/>
</dbReference>
<feature type="compositionally biased region" description="Basic residues" evidence="2">
    <location>
        <begin position="1013"/>
        <end position="1035"/>
    </location>
</feature>
<keyword evidence="5" id="KW-1185">Reference proteome</keyword>
<feature type="compositionally biased region" description="Basic and acidic residues" evidence="2">
    <location>
        <begin position="347"/>
        <end position="359"/>
    </location>
</feature>
<dbReference type="PANTHER" id="PTHR24637:SF377">
    <property type="entry name" value="COLLAGEN TYPE IX ALPHA 1 CHAIN"/>
    <property type="match status" value="1"/>
</dbReference>
<dbReference type="PANTHER" id="PTHR24637">
    <property type="entry name" value="COLLAGEN"/>
    <property type="match status" value="1"/>
</dbReference>
<feature type="domain" description="Nematode cuticle collagen N-terminal" evidence="4">
    <location>
        <begin position="215"/>
        <end position="267"/>
    </location>
</feature>
<evidence type="ECO:0000256" key="2">
    <source>
        <dbReference type="SAM" id="MobiDB-lite"/>
    </source>
</evidence>
<feature type="region of interest" description="Disordered" evidence="2">
    <location>
        <begin position="522"/>
        <end position="566"/>
    </location>
</feature>
<feature type="compositionally biased region" description="Polar residues" evidence="2">
    <location>
        <begin position="296"/>
        <end position="311"/>
    </location>
</feature>
<evidence type="ECO:0000256" key="3">
    <source>
        <dbReference type="SAM" id="Phobius"/>
    </source>
</evidence>
<keyword evidence="3" id="KW-0472">Membrane</keyword>
<organism evidence="5 6">
    <name type="scientific">Globodera rostochiensis</name>
    <name type="common">Golden nematode worm</name>
    <name type="synonym">Heterodera rostochiensis</name>
    <dbReference type="NCBI Taxonomy" id="31243"/>
    <lineage>
        <taxon>Eukaryota</taxon>
        <taxon>Metazoa</taxon>
        <taxon>Ecdysozoa</taxon>
        <taxon>Nematoda</taxon>
        <taxon>Chromadorea</taxon>
        <taxon>Rhabditida</taxon>
        <taxon>Tylenchina</taxon>
        <taxon>Tylenchomorpha</taxon>
        <taxon>Tylenchoidea</taxon>
        <taxon>Heteroderidae</taxon>
        <taxon>Heteroderinae</taxon>
        <taxon>Globodera</taxon>
    </lineage>
</organism>
<keyword evidence="1" id="KW-0677">Repeat</keyword>
<evidence type="ECO:0000256" key="1">
    <source>
        <dbReference type="ARBA" id="ARBA00022737"/>
    </source>
</evidence>
<dbReference type="InterPro" id="IPR008160">
    <property type="entry name" value="Collagen"/>
</dbReference>
<dbReference type="GO" id="GO:0042302">
    <property type="term" value="F:structural constituent of cuticle"/>
    <property type="evidence" value="ECO:0007669"/>
    <property type="project" value="InterPro"/>
</dbReference>
<dbReference type="Proteomes" id="UP000887572">
    <property type="component" value="Unplaced"/>
</dbReference>
<feature type="compositionally biased region" description="Pro residues" evidence="2">
    <location>
        <begin position="428"/>
        <end position="437"/>
    </location>
</feature>
<feature type="transmembrane region" description="Helical" evidence="3">
    <location>
        <begin position="216"/>
        <end position="239"/>
    </location>
</feature>
<protein>
    <submittedName>
        <fullName evidence="6">Nematode cuticle collagen N-terminal domain-containing protein</fullName>
    </submittedName>
</protein>
<feature type="compositionally biased region" description="Low complexity" evidence="2">
    <location>
        <begin position="113"/>
        <end position="123"/>
    </location>
</feature>
<dbReference type="InterPro" id="IPR002486">
    <property type="entry name" value="Col_cuticle_N"/>
</dbReference>
<feature type="region of interest" description="Disordered" evidence="2">
    <location>
        <begin position="1007"/>
        <end position="1063"/>
    </location>
</feature>
<dbReference type="WBParaSite" id="Gr19_v10_g17348.t1">
    <property type="protein sequence ID" value="Gr19_v10_g17348.t1"/>
    <property type="gene ID" value="Gr19_v10_g17348"/>
</dbReference>
<keyword evidence="3" id="KW-1133">Transmembrane helix</keyword>
<reference evidence="6" key="1">
    <citation type="submission" date="2022-11" db="UniProtKB">
        <authorList>
            <consortium name="WormBaseParasite"/>
        </authorList>
    </citation>
    <scope>IDENTIFICATION</scope>
</reference>
<feature type="transmembrane region" description="Helical" evidence="3">
    <location>
        <begin position="83"/>
        <end position="103"/>
    </location>
</feature>
<dbReference type="SMART" id="SM01088">
    <property type="entry name" value="Col_cuticle_N"/>
    <property type="match status" value="1"/>
</dbReference>
<feature type="compositionally biased region" description="Basic and acidic residues" evidence="2">
    <location>
        <begin position="326"/>
        <end position="335"/>
    </location>
</feature>
<proteinExistence type="predicted"/>
<feature type="compositionally biased region" description="Pro residues" evidence="2">
    <location>
        <begin position="399"/>
        <end position="412"/>
    </location>
</feature>
<evidence type="ECO:0000259" key="4">
    <source>
        <dbReference type="SMART" id="SM01088"/>
    </source>
</evidence>
<feature type="compositionally biased region" description="Low complexity" evidence="2">
    <location>
        <begin position="442"/>
        <end position="458"/>
    </location>
</feature>
<name>A0A914HK34_GLORO</name>
<keyword evidence="3" id="KW-0812">Transmembrane</keyword>
<sequence>MAERAQLPAPRARPAIELNLNLDEAIVETVDLIRTVRIQLESISNILGQSLNRTVADVGDDIGRIITNVEAISRNVAESTGQLYQPLLLFLLFLLTMGNASVVPERAQRRRPTTTTTTTTEFIGGRGRRRGRRGRDEKEGEEGGEGQEVLHSLCPISVYSQHSAEEQLTDGHWLRGKLPKDFCSNRMRELCPLEREKQVEERRQRLLAQCESLRKITILGIAASVLAAMLCVLSVPFVYNYIQHAQSVVQNEADYCKHRSSSLWRELSRTSQHSNSIMATIKHRTGREASYDTPPATVTSTADQQSPTSAGQKCGCAYGAPGSPGEDGKDGKDGTDGIPGDNGPPGEDSKGEAKPREVCFECPLGPIGPRGAPGPKGKPGEPGAPGLDADGGVRGAPGSPGPQGPPGRPGLPGPKGVPGSNGTSTDQPGPPGLPGQPGPNGLPGQKGAPGLAGKNGLPGPKGPPGEPGLVGPPGKVGEIGKQGLFVAALACHQFVGLAFELGKSIELPPPPQLSKLLQLHQLQTPPTPNSSNSTNSKLLQLQTPPTPNSSNSTNSSNSNPSTPNSPMIPSLLSLPLLLLLFVSSAFAPGPSRENKLFMECAVRAPKGRQEPETVVSHAKLDTKRIILFGLGGNLYVGNSELRGLCKEDKEFGGTSNMAPEIKKASVEECANGKLTLNGKHLAFTSKKYNDYEQCFAGQYELFECPKEVCAEKSSLVLVKKDSEHKAKAYAFVYGGKMLVKAVRVAEVSADLLDCVRRECPEESVPLVEEAVRWEKRKDGKKKTEAAKAKFKVYKECAVKRNRVGTGGNNGTARMETLMAHVKMDKHVLFFGMGGNLYAGDSILAGECEEDKLFTKSKVTAMSSTLLGCHKTSPEGGGKRAKLLLRKSWRRKSAEPEGKMRSGNEQIQMEIGTNIASKGSQCHAQQTNGRRQRFDLYKCPKEVCGGSKDRLLLIGKRSNAKANNKLVSGGVLLAEEVLFADVTPKQWQCVQHICGSRARIPTAEAVKRKLDKSAKRHGTQRRLKQRRRGTKRRGRKPGGNGGGAGAEEKAKTAQNDGSHGKEID</sequence>
<feature type="region of interest" description="Disordered" evidence="2">
    <location>
        <begin position="105"/>
        <end position="147"/>
    </location>
</feature>
<dbReference type="Pfam" id="PF01391">
    <property type="entry name" value="Collagen"/>
    <property type="match status" value="2"/>
</dbReference>
<evidence type="ECO:0000313" key="6">
    <source>
        <dbReference type="WBParaSite" id="Gr19_v10_g17348.t1"/>
    </source>
</evidence>
<feature type="compositionally biased region" description="Low complexity" evidence="2">
    <location>
        <begin position="363"/>
        <end position="375"/>
    </location>
</feature>
<evidence type="ECO:0000313" key="5">
    <source>
        <dbReference type="Proteomes" id="UP000887572"/>
    </source>
</evidence>
<feature type="region of interest" description="Disordered" evidence="2">
    <location>
        <begin position="283"/>
        <end position="474"/>
    </location>
</feature>
<accession>A0A914HK34</accession>
<dbReference type="AlphaFoldDB" id="A0A914HK34"/>